<keyword evidence="1 6" id="KW-0444">Lipid biosynthesis</keyword>
<comment type="subunit">
    <text evidence="6">Homotrimer.</text>
</comment>
<sequence length="256" mass="27571">MIHPQAIIDPGARLAANVQIGAFSIIGPDVEIGEGTWIGPHVVIHGPTVIGRDNRIYQFCSLGEAPQHTGYRGEPTRLVIGDRNVIREYCTMNRATVAGGGETRVGNDGFFMAYCHLAHDCRIGNHVIFANASSLAGHVTVGDHAILGGFTISHQFCRIGAYAITALGSVIFKDIPPYLMAAGNPISPGGINLRGLKRNGFSEDAIAAIRRAYKVLYKSDHTVPEALTELREMSKSHPELVPFTDFVAGSDRGLIR</sequence>
<keyword evidence="2 6" id="KW-0441">Lipid A biosynthesis</keyword>
<dbReference type="PIRSF" id="PIRSF000456">
    <property type="entry name" value="UDP-GlcNAc_acltr"/>
    <property type="match status" value="1"/>
</dbReference>
<dbReference type="Gene3D" id="1.20.1180.10">
    <property type="entry name" value="Udp N-acetylglucosamine O-acyltransferase, C-terminal domain"/>
    <property type="match status" value="1"/>
</dbReference>
<dbReference type="InterPro" id="IPR011004">
    <property type="entry name" value="Trimer_LpxA-like_sf"/>
</dbReference>
<dbReference type="EMBL" id="MFSQ01000111">
    <property type="protein sequence ID" value="OGI38900.1"/>
    <property type="molecule type" value="Genomic_DNA"/>
</dbReference>
<dbReference type="GO" id="GO:0009245">
    <property type="term" value="P:lipid A biosynthetic process"/>
    <property type="evidence" value="ECO:0007669"/>
    <property type="project" value="UniProtKB-UniRule"/>
</dbReference>
<dbReference type="SUPFAM" id="SSF51161">
    <property type="entry name" value="Trimeric LpxA-like enzymes"/>
    <property type="match status" value="1"/>
</dbReference>
<dbReference type="UniPathway" id="UPA00359">
    <property type="reaction ID" value="UER00477"/>
</dbReference>
<keyword evidence="4 6" id="KW-0443">Lipid metabolism</keyword>
<comment type="function">
    <text evidence="6">Involved in the biosynthesis of lipid A, a phosphorylated glycolipid that anchors the lipopolysaccharide to the outer membrane of the cell.</text>
</comment>
<proteinExistence type="inferred from homology"/>
<dbReference type="Pfam" id="PF13720">
    <property type="entry name" value="Acetyltransf_11"/>
    <property type="match status" value="1"/>
</dbReference>
<comment type="subcellular location">
    <subcellularLocation>
        <location evidence="6">Cytoplasm</location>
    </subcellularLocation>
</comment>
<evidence type="ECO:0000256" key="2">
    <source>
        <dbReference type="ARBA" id="ARBA00022556"/>
    </source>
</evidence>
<organism evidence="8 9">
    <name type="scientific">Candidatus Muproteobacteria bacterium RBG_16_62_13</name>
    <dbReference type="NCBI Taxonomy" id="1817756"/>
    <lineage>
        <taxon>Bacteria</taxon>
        <taxon>Pseudomonadati</taxon>
        <taxon>Pseudomonadota</taxon>
        <taxon>Candidatus Muproteobacteria</taxon>
    </lineage>
</organism>
<reference evidence="8 9" key="1">
    <citation type="journal article" date="2016" name="Nat. Commun.">
        <title>Thousands of microbial genomes shed light on interconnected biogeochemical processes in an aquifer system.</title>
        <authorList>
            <person name="Anantharaman K."/>
            <person name="Brown C.T."/>
            <person name="Hug L.A."/>
            <person name="Sharon I."/>
            <person name="Castelle C.J."/>
            <person name="Probst A.J."/>
            <person name="Thomas B.C."/>
            <person name="Singh A."/>
            <person name="Wilkins M.J."/>
            <person name="Karaoz U."/>
            <person name="Brodie E.L."/>
            <person name="Williams K.H."/>
            <person name="Hubbard S.S."/>
            <person name="Banfield J.F."/>
        </authorList>
    </citation>
    <scope>NUCLEOTIDE SEQUENCE [LARGE SCALE GENOMIC DNA]</scope>
</reference>
<dbReference type="GO" id="GO:0016020">
    <property type="term" value="C:membrane"/>
    <property type="evidence" value="ECO:0007669"/>
    <property type="project" value="GOC"/>
</dbReference>
<evidence type="ECO:0000313" key="9">
    <source>
        <dbReference type="Proteomes" id="UP000178379"/>
    </source>
</evidence>
<evidence type="ECO:0000256" key="1">
    <source>
        <dbReference type="ARBA" id="ARBA00022516"/>
    </source>
</evidence>
<evidence type="ECO:0000256" key="6">
    <source>
        <dbReference type="HAMAP-Rule" id="MF_00387"/>
    </source>
</evidence>
<dbReference type="GO" id="GO:0008780">
    <property type="term" value="F:acyl-[acyl-carrier-protein]-UDP-N-acetylglucosamine O-acyltransferase activity"/>
    <property type="evidence" value="ECO:0007669"/>
    <property type="project" value="UniProtKB-UniRule"/>
</dbReference>
<dbReference type="InterPro" id="IPR001451">
    <property type="entry name" value="Hexapep"/>
</dbReference>
<feature type="domain" description="UDP N-acetylglucosamine O-acyltransferase C-terminal" evidence="7">
    <location>
        <begin position="174"/>
        <end position="255"/>
    </location>
</feature>
<dbReference type="STRING" id="1817756.A2140_00975"/>
<dbReference type="Pfam" id="PF00132">
    <property type="entry name" value="Hexapep"/>
    <property type="match status" value="1"/>
</dbReference>
<name>A0A1F6T151_9PROT</name>
<dbReference type="AlphaFoldDB" id="A0A1F6T151"/>
<comment type="pathway">
    <text evidence="6">Glycolipid biosynthesis; lipid IV(A) biosynthesis; lipid IV(A) from (3R)-3-hydroxytetradecanoyl-[acyl-carrier-protein] and UDP-N-acetyl-alpha-D-glucosamine: step 1/6.</text>
</comment>
<keyword evidence="3 6" id="KW-0808">Transferase</keyword>
<dbReference type="PANTHER" id="PTHR43480">
    <property type="entry name" value="ACYL-[ACYL-CARRIER-PROTEIN]--UDP-N-ACETYLGLUCOSAMINE O-ACYLTRANSFERASE"/>
    <property type="match status" value="1"/>
</dbReference>
<comment type="caution">
    <text evidence="8">The sequence shown here is derived from an EMBL/GenBank/DDBJ whole genome shotgun (WGS) entry which is preliminary data.</text>
</comment>
<evidence type="ECO:0000256" key="5">
    <source>
        <dbReference type="ARBA" id="ARBA00023315"/>
    </source>
</evidence>
<evidence type="ECO:0000259" key="7">
    <source>
        <dbReference type="Pfam" id="PF13720"/>
    </source>
</evidence>
<dbReference type="CDD" id="cd03351">
    <property type="entry name" value="LbH_UDP-GlcNAc_AT"/>
    <property type="match status" value="1"/>
</dbReference>
<dbReference type="EC" id="2.3.1.129" evidence="6"/>
<keyword evidence="5 6" id="KW-0012">Acyltransferase</keyword>
<protein>
    <recommendedName>
        <fullName evidence="6">Acyl-[acyl-carrier-protein]--UDP-N-acetylglucosamine O-acyltransferase</fullName>
        <shortName evidence="6">UDP-N-acetylglucosamine acyltransferase</shortName>
        <ecNumber evidence="6">2.3.1.129</ecNumber>
    </recommendedName>
</protein>
<comment type="similarity">
    <text evidence="6">Belongs to the transferase hexapeptide repeat family. LpxA subfamily.</text>
</comment>
<accession>A0A1F6T151</accession>
<evidence type="ECO:0000256" key="4">
    <source>
        <dbReference type="ARBA" id="ARBA00023098"/>
    </source>
</evidence>
<dbReference type="Proteomes" id="UP000178379">
    <property type="component" value="Unassembled WGS sequence"/>
</dbReference>
<dbReference type="InterPro" id="IPR029098">
    <property type="entry name" value="Acetyltransf_C"/>
</dbReference>
<keyword evidence="6" id="KW-0677">Repeat</keyword>
<comment type="catalytic activity">
    <reaction evidence="6">
        <text>a (3R)-hydroxyacyl-[ACP] + UDP-N-acetyl-alpha-D-glucosamine = a UDP-3-O-[(3R)-3-hydroxyacyl]-N-acetyl-alpha-D-glucosamine + holo-[ACP]</text>
        <dbReference type="Rhea" id="RHEA:67812"/>
        <dbReference type="Rhea" id="RHEA-COMP:9685"/>
        <dbReference type="Rhea" id="RHEA-COMP:9945"/>
        <dbReference type="ChEBI" id="CHEBI:57705"/>
        <dbReference type="ChEBI" id="CHEBI:64479"/>
        <dbReference type="ChEBI" id="CHEBI:78827"/>
        <dbReference type="ChEBI" id="CHEBI:173225"/>
        <dbReference type="EC" id="2.3.1.129"/>
    </reaction>
</comment>
<dbReference type="NCBIfam" id="NF003657">
    <property type="entry name" value="PRK05289.1"/>
    <property type="match status" value="1"/>
</dbReference>
<keyword evidence="6" id="KW-0963">Cytoplasm</keyword>
<dbReference type="HAMAP" id="MF_00387">
    <property type="entry name" value="LpxA"/>
    <property type="match status" value="1"/>
</dbReference>
<dbReference type="GO" id="GO:0005737">
    <property type="term" value="C:cytoplasm"/>
    <property type="evidence" value="ECO:0007669"/>
    <property type="project" value="UniProtKB-SubCell"/>
</dbReference>
<evidence type="ECO:0000256" key="3">
    <source>
        <dbReference type="ARBA" id="ARBA00022679"/>
    </source>
</evidence>
<dbReference type="NCBIfam" id="TIGR01852">
    <property type="entry name" value="lipid_A_lpxA"/>
    <property type="match status" value="1"/>
</dbReference>
<dbReference type="InterPro" id="IPR037157">
    <property type="entry name" value="Acetyltransf_C_sf"/>
</dbReference>
<dbReference type="Gene3D" id="2.160.10.10">
    <property type="entry name" value="Hexapeptide repeat proteins"/>
    <property type="match status" value="1"/>
</dbReference>
<gene>
    <name evidence="6" type="primary">lpxA</name>
    <name evidence="8" type="ORF">A2140_00975</name>
</gene>
<evidence type="ECO:0000313" key="8">
    <source>
        <dbReference type="EMBL" id="OGI38900.1"/>
    </source>
</evidence>
<dbReference type="PANTHER" id="PTHR43480:SF1">
    <property type="entry name" value="ACYL-[ACYL-CARRIER-PROTEIN]--UDP-N-ACETYLGLUCOSAMINE O-ACYLTRANSFERASE, MITOCHONDRIAL-RELATED"/>
    <property type="match status" value="1"/>
</dbReference>
<dbReference type="InterPro" id="IPR010137">
    <property type="entry name" value="Lipid_A_LpxA"/>
</dbReference>